<dbReference type="InterPro" id="IPR011545">
    <property type="entry name" value="DEAD/DEAH_box_helicase_dom"/>
</dbReference>
<keyword evidence="12" id="KW-0233">DNA recombination</keyword>
<keyword evidence="9" id="KW-0862">Zinc</keyword>
<comment type="similarity">
    <text evidence="3">Belongs to the helicase family. RecQ subfamily.</text>
</comment>
<dbReference type="SUPFAM" id="SSF52540">
    <property type="entry name" value="P-loop containing nucleoside triphosphate hydrolases"/>
    <property type="match status" value="1"/>
</dbReference>
<feature type="domain" description="Helicase C-terminal" evidence="19">
    <location>
        <begin position="219"/>
        <end position="365"/>
    </location>
</feature>
<keyword evidence="13" id="KW-0234">DNA repair</keyword>
<dbReference type="HOGENOM" id="CLU_001103_14_3_9"/>
<evidence type="ECO:0000256" key="15">
    <source>
        <dbReference type="ARBA" id="ARBA00034617"/>
    </source>
</evidence>
<name>F0SZ68_SYNGF</name>
<evidence type="ECO:0000259" key="17">
    <source>
        <dbReference type="PROSITE" id="PS50967"/>
    </source>
</evidence>
<dbReference type="EC" id="5.6.2.4" evidence="16"/>
<dbReference type="SMART" id="SM00490">
    <property type="entry name" value="HELICc"/>
    <property type="match status" value="1"/>
</dbReference>
<dbReference type="NCBIfam" id="TIGR00614">
    <property type="entry name" value="recQ_fam"/>
    <property type="match status" value="1"/>
</dbReference>
<evidence type="ECO:0000256" key="1">
    <source>
        <dbReference type="ARBA" id="ARBA00001946"/>
    </source>
</evidence>
<dbReference type="GO" id="GO:0005524">
    <property type="term" value="F:ATP binding"/>
    <property type="evidence" value="ECO:0007669"/>
    <property type="project" value="UniProtKB-KW"/>
</dbReference>
<accession>F0SZ68</accession>
<dbReference type="NCBIfam" id="TIGR01389">
    <property type="entry name" value="recQ"/>
    <property type="match status" value="1"/>
</dbReference>
<dbReference type="InterPro" id="IPR032284">
    <property type="entry name" value="RecQ_Zn-bd"/>
</dbReference>
<dbReference type="InterPro" id="IPR044876">
    <property type="entry name" value="HRDC_dom_sf"/>
</dbReference>
<keyword evidence="6" id="KW-0227">DNA damage</keyword>
<dbReference type="InterPro" id="IPR010997">
    <property type="entry name" value="HRDC-like_sf"/>
</dbReference>
<dbReference type="GO" id="GO:0030894">
    <property type="term" value="C:replisome"/>
    <property type="evidence" value="ECO:0007669"/>
    <property type="project" value="TreeGrafter"/>
</dbReference>
<dbReference type="InterPro" id="IPR027417">
    <property type="entry name" value="P-loop_NTPase"/>
</dbReference>
<evidence type="ECO:0000256" key="8">
    <source>
        <dbReference type="ARBA" id="ARBA00022806"/>
    </source>
</evidence>
<dbReference type="GO" id="GO:0003677">
    <property type="term" value="F:DNA binding"/>
    <property type="evidence" value="ECO:0007669"/>
    <property type="project" value="UniProtKB-KW"/>
</dbReference>
<dbReference type="SMART" id="SM00487">
    <property type="entry name" value="DEXDc"/>
    <property type="match status" value="1"/>
</dbReference>
<dbReference type="InterPro" id="IPR006293">
    <property type="entry name" value="DNA_helicase_ATP-dep_RecQ_bac"/>
</dbReference>
<gene>
    <name evidence="20" type="ordered locus">Sgly_2917</name>
</gene>
<keyword evidence="11" id="KW-0238">DNA-binding</keyword>
<comment type="cofactor">
    <cofactor evidence="2">
        <name>Zn(2+)</name>
        <dbReference type="ChEBI" id="CHEBI:29105"/>
    </cofactor>
</comment>
<dbReference type="CDD" id="cd18794">
    <property type="entry name" value="SF2_C_RecQ"/>
    <property type="match status" value="1"/>
</dbReference>
<keyword evidence="5" id="KW-0547">Nucleotide-binding</keyword>
<evidence type="ECO:0000256" key="12">
    <source>
        <dbReference type="ARBA" id="ARBA00023172"/>
    </source>
</evidence>
<evidence type="ECO:0000256" key="7">
    <source>
        <dbReference type="ARBA" id="ARBA00022801"/>
    </source>
</evidence>
<dbReference type="GO" id="GO:0006281">
    <property type="term" value="P:DNA repair"/>
    <property type="evidence" value="ECO:0007669"/>
    <property type="project" value="UniProtKB-KW"/>
</dbReference>
<reference evidence="20 21" key="1">
    <citation type="journal article" date="2011" name="Stand. Genomic Sci.">
        <title>Complete genome sequence of Syntrophobotulus glycolicus type strain (FlGlyR).</title>
        <authorList>
            <person name="Han C."/>
            <person name="Mwirichia R."/>
            <person name="Chertkov O."/>
            <person name="Held B."/>
            <person name="Lapidus A."/>
            <person name="Nolan M."/>
            <person name="Lucas S."/>
            <person name="Hammon N."/>
            <person name="Deshpande S."/>
            <person name="Cheng J.F."/>
            <person name="Tapia R."/>
            <person name="Goodwin L."/>
            <person name="Pitluck S."/>
            <person name="Huntemann M."/>
            <person name="Liolios K."/>
            <person name="Ivanova N."/>
            <person name="Pagani I."/>
            <person name="Mavromatis K."/>
            <person name="Ovchinikova G."/>
            <person name="Pati A."/>
            <person name="Chen A."/>
            <person name="Palaniappan K."/>
            <person name="Land M."/>
            <person name="Hauser L."/>
            <person name="Brambilla E.M."/>
            <person name="Rohde M."/>
            <person name="Spring S."/>
            <person name="Sikorski J."/>
            <person name="Goker M."/>
            <person name="Woyke T."/>
            <person name="Bristow J."/>
            <person name="Eisen J.A."/>
            <person name="Markowitz V."/>
            <person name="Hugenholtz P."/>
            <person name="Kyrpides N.C."/>
            <person name="Klenk H.P."/>
            <person name="Detter J.C."/>
        </authorList>
    </citation>
    <scope>NUCLEOTIDE SEQUENCE [LARGE SCALE GENOMIC DNA]</scope>
    <source>
        <strain evidence="21">DSM 8271 / FlGlyR</strain>
    </source>
</reference>
<dbReference type="Gene3D" id="1.10.10.10">
    <property type="entry name" value="Winged helix-like DNA-binding domain superfamily/Winged helix DNA-binding domain"/>
    <property type="match status" value="1"/>
</dbReference>
<dbReference type="STRING" id="645991.Sgly_2917"/>
<dbReference type="EMBL" id="CP002547">
    <property type="protein sequence ID" value="ADY57186.1"/>
    <property type="molecule type" value="Genomic_DNA"/>
</dbReference>
<keyword evidence="14" id="KW-0413">Isomerase</keyword>
<evidence type="ECO:0000256" key="11">
    <source>
        <dbReference type="ARBA" id="ARBA00023125"/>
    </source>
</evidence>
<dbReference type="PANTHER" id="PTHR13710:SF105">
    <property type="entry name" value="ATP-DEPENDENT DNA HELICASE Q1"/>
    <property type="match status" value="1"/>
</dbReference>
<dbReference type="KEGG" id="sgy:Sgly_2917"/>
<dbReference type="Pfam" id="PF09382">
    <property type="entry name" value="RQC"/>
    <property type="match status" value="1"/>
</dbReference>
<dbReference type="Proteomes" id="UP000007488">
    <property type="component" value="Chromosome"/>
</dbReference>
<dbReference type="CDD" id="cd17920">
    <property type="entry name" value="DEXHc_RecQ"/>
    <property type="match status" value="1"/>
</dbReference>
<dbReference type="FunFam" id="3.40.50.300:FF:000296">
    <property type="entry name" value="ATP-dependent DNA helicase RecQ"/>
    <property type="match status" value="1"/>
</dbReference>
<evidence type="ECO:0000256" key="4">
    <source>
        <dbReference type="ARBA" id="ARBA00022723"/>
    </source>
</evidence>
<dbReference type="SUPFAM" id="SSF47819">
    <property type="entry name" value="HRDC-like"/>
    <property type="match status" value="1"/>
</dbReference>
<dbReference type="SMART" id="SM00341">
    <property type="entry name" value="HRDC"/>
    <property type="match status" value="1"/>
</dbReference>
<evidence type="ECO:0000313" key="21">
    <source>
        <dbReference type="Proteomes" id="UP000007488"/>
    </source>
</evidence>
<comment type="catalytic activity">
    <reaction evidence="15">
        <text>Couples ATP hydrolysis with the unwinding of duplex DNA by translocating in the 3'-5' direction.</text>
        <dbReference type="EC" id="5.6.2.4"/>
    </reaction>
</comment>
<dbReference type="Pfam" id="PF00270">
    <property type="entry name" value="DEAD"/>
    <property type="match status" value="1"/>
</dbReference>
<evidence type="ECO:0000256" key="2">
    <source>
        <dbReference type="ARBA" id="ARBA00001947"/>
    </source>
</evidence>
<sequence length="587" mass="66701">MLQAAKAKLHKHFGYHGFREGQEQVILSLLESRDTLAVMPTGAGKSITYQIPALMLEGITVVISPLISLMKDQVDSLGQTGIPSTFINSSLPLRETRSRLAGIRKGEFKLVYLAPERLESEEFLEMLTELPVSFVAVDEAHCVSQWGHDFRPSYMRINQFLQVLPERPLVGAFTATATEEVKKDIVRLLGLKQPQVFVMSFDRPLLHFSVLRGENKQAYISQYLRTHPDQSGIIYAATRKDVDKLCELLLSKGFRAGRYHAGMRDEERKKNQEKFIFDDISVMVATNAFGMGIDKSNVRFVIHYNMPKNMESYYQEAGRAGRDGEEAECILLFGPQDVQIQKLLIEDSTGSEVRQAKEYKKLQAMVDYCHTSRCLRKAILDYFEEKNVPEQCGNCGNCEGEKERVDVTIDAQKILSCVYRMRERFGMAMVADVLKGSLNKKVRQFELNQLSTHGIMKDTPLQEIKDRINFLAAEGYLTVAGGQYPIVKLSGKAVRVLKGQEKVFQRQVVLIEAPLSDVERMFERLRALRKQIAQEEGLPPYMIFSDSTLREMARKCPADKEALLRINGVGERKLEKYGDVFLAEIER</sequence>
<dbReference type="Gene3D" id="3.40.50.300">
    <property type="entry name" value="P-loop containing nucleotide triphosphate hydrolases"/>
    <property type="match status" value="2"/>
</dbReference>
<evidence type="ECO:0000259" key="18">
    <source>
        <dbReference type="PROSITE" id="PS51192"/>
    </source>
</evidence>
<dbReference type="InterPro" id="IPR014001">
    <property type="entry name" value="Helicase_ATP-bd"/>
</dbReference>
<dbReference type="InterPro" id="IPR036388">
    <property type="entry name" value="WH-like_DNA-bd_sf"/>
</dbReference>
<dbReference type="InterPro" id="IPR004589">
    <property type="entry name" value="DNA_helicase_ATP-dep_RecQ"/>
</dbReference>
<evidence type="ECO:0000256" key="5">
    <source>
        <dbReference type="ARBA" id="ARBA00022741"/>
    </source>
</evidence>
<dbReference type="InterPro" id="IPR002121">
    <property type="entry name" value="HRDC_dom"/>
</dbReference>
<keyword evidence="4" id="KW-0479">Metal-binding</keyword>
<dbReference type="Pfam" id="PF00570">
    <property type="entry name" value="HRDC"/>
    <property type="match status" value="1"/>
</dbReference>
<dbReference type="GO" id="GO:0009432">
    <property type="term" value="P:SOS response"/>
    <property type="evidence" value="ECO:0007669"/>
    <property type="project" value="UniProtKB-UniRule"/>
</dbReference>
<dbReference type="GO" id="GO:0043590">
    <property type="term" value="C:bacterial nucleoid"/>
    <property type="evidence" value="ECO:0007669"/>
    <property type="project" value="TreeGrafter"/>
</dbReference>
<dbReference type="RefSeq" id="WP_013626006.1">
    <property type="nucleotide sequence ID" value="NC_015172.1"/>
</dbReference>
<dbReference type="InterPro" id="IPR001650">
    <property type="entry name" value="Helicase_C-like"/>
</dbReference>
<feature type="domain" description="HRDC" evidence="17">
    <location>
        <begin position="515"/>
        <end position="587"/>
    </location>
</feature>
<dbReference type="GO" id="GO:0016787">
    <property type="term" value="F:hydrolase activity"/>
    <property type="evidence" value="ECO:0007669"/>
    <property type="project" value="UniProtKB-KW"/>
</dbReference>
<dbReference type="OrthoDB" id="9763310at2"/>
<keyword evidence="7 20" id="KW-0378">Hydrolase</keyword>
<evidence type="ECO:0000313" key="20">
    <source>
        <dbReference type="EMBL" id="ADY57186.1"/>
    </source>
</evidence>
<evidence type="ECO:0000256" key="6">
    <source>
        <dbReference type="ARBA" id="ARBA00022763"/>
    </source>
</evidence>
<dbReference type="GO" id="GO:0006310">
    <property type="term" value="P:DNA recombination"/>
    <property type="evidence" value="ECO:0007669"/>
    <property type="project" value="UniProtKB-UniRule"/>
</dbReference>
<keyword evidence="10" id="KW-0067">ATP-binding</keyword>
<dbReference type="GO" id="GO:0005737">
    <property type="term" value="C:cytoplasm"/>
    <property type="evidence" value="ECO:0007669"/>
    <property type="project" value="TreeGrafter"/>
</dbReference>
<protein>
    <recommendedName>
        <fullName evidence="16">DNA helicase RecQ</fullName>
        <ecNumber evidence="16">5.6.2.4</ecNumber>
    </recommendedName>
</protein>
<dbReference type="SMART" id="SM00956">
    <property type="entry name" value="RQC"/>
    <property type="match status" value="1"/>
</dbReference>
<dbReference type="GO" id="GO:0006260">
    <property type="term" value="P:DNA replication"/>
    <property type="evidence" value="ECO:0007669"/>
    <property type="project" value="InterPro"/>
</dbReference>
<keyword evidence="8 20" id="KW-0347">Helicase</keyword>
<keyword evidence="21" id="KW-1185">Reference proteome</keyword>
<dbReference type="AlphaFoldDB" id="F0SZ68"/>
<evidence type="ECO:0000256" key="9">
    <source>
        <dbReference type="ARBA" id="ARBA00022833"/>
    </source>
</evidence>
<dbReference type="GO" id="GO:0009378">
    <property type="term" value="F:four-way junction helicase activity"/>
    <property type="evidence" value="ECO:0007669"/>
    <property type="project" value="TreeGrafter"/>
</dbReference>
<dbReference type="InterPro" id="IPR036390">
    <property type="entry name" value="WH_DNA-bd_sf"/>
</dbReference>
<dbReference type="PANTHER" id="PTHR13710">
    <property type="entry name" value="DNA HELICASE RECQ FAMILY MEMBER"/>
    <property type="match status" value="1"/>
</dbReference>
<comment type="cofactor">
    <cofactor evidence="1">
        <name>Mg(2+)</name>
        <dbReference type="ChEBI" id="CHEBI:18420"/>
    </cofactor>
</comment>
<dbReference type="eggNOG" id="COG0514">
    <property type="taxonomic scope" value="Bacteria"/>
</dbReference>
<evidence type="ECO:0000256" key="16">
    <source>
        <dbReference type="NCBIfam" id="TIGR01389"/>
    </source>
</evidence>
<evidence type="ECO:0000256" key="10">
    <source>
        <dbReference type="ARBA" id="ARBA00022840"/>
    </source>
</evidence>
<organism evidence="20 21">
    <name type="scientific">Syntrophobotulus glycolicus (strain DSM 8271 / FlGlyR)</name>
    <dbReference type="NCBI Taxonomy" id="645991"/>
    <lineage>
        <taxon>Bacteria</taxon>
        <taxon>Bacillati</taxon>
        <taxon>Bacillota</taxon>
        <taxon>Clostridia</taxon>
        <taxon>Eubacteriales</taxon>
        <taxon>Desulfitobacteriaceae</taxon>
        <taxon>Syntrophobotulus</taxon>
    </lineage>
</organism>
<dbReference type="PROSITE" id="PS51192">
    <property type="entry name" value="HELICASE_ATP_BIND_1"/>
    <property type="match status" value="1"/>
</dbReference>
<feature type="domain" description="Helicase ATP-binding" evidence="18">
    <location>
        <begin position="26"/>
        <end position="195"/>
    </location>
</feature>
<dbReference type="SUPFAM" id="SSF46785">
    <property type="entry name" value="Winged helix' DNA-binding domain"/>
    <property type="match status" value="1"/>
</dbReference>
<proteinExistence type="inferred from homology"/>
<dbReference type="Gene3D" id="1.10.150.80">
    <property type="entry name" value="HRDC domain"/>
    <property type="match status" value="1"/>
</dbReference>
<evidence type="ECO:0000256" key="13">
    <source>
        <dbReference type="ARBA" id="ARBA00023204"/>
    </source>
</evidence>
<evidence type="ECO:0000259" key="19">
    <source>
        <dbReference type="PROSITE" id="PS51194"/>
    </source>
</evidence>
<evidence type="ECO:0000256" key="14">
    <source>
        <dbReference type="ARBA" id="ARBA00023235"/>
    </source>
</evidence>
<dbReference type="Pfam" id="PF16124">
    <property type="entry name" value="RecQ_Zn_bind"/>
    <property type="match status" value="1"/>
</dbReference>
<reference evidence="21" key="2">
    <citation type="submission" date="2011-02" db="EMBL/GenBank/DDBJ databases">
        <title>The complete genome of Syntrophobotulus glycolicus DSM 8271.</title>
        <authorList>
            <person name="Lucas S."/>
            <person name="Copeland A."/>
            <person name="Lapidus A."/>
            <person name="Bruce D."/>
            <person name="Goodwin L."/>
            <person name="Pitluck S."/>
            <person name="Kyrpides N."/>
            <person name="Mavromatis K."/>
            <person name="Pagani I."/>
            <person name="Ivanova N."/>
            <person name="Mikhailova N."/>
            <person name="Chertkov O."/>
            <person name="Held B."/>
            <person name="Detter J.C."/>
            <person name="Tapia R."/>
            <person name="Han C."/>
            <person name="Land M."/>
            <person name="Hauser L."/>
            <person name="Markowitz V."/>
            <person name="Cheng J.-F."/>
            <person name="Hugenholtz P."/>
            <person name="Woyke T."/>
            <person name="Wu D."/>
            <person name="Spring S."/>
            <person name="Schroeder M."/>
            <person name="Brambilla E."/>
            <person name="Klenk H.-P."/>
            <person name="Eisen J.A."/>
        </authorList>
    </citation>
    <scope>NUCLEOTIDE SEQUENCE [LARGE SCALE GENOMIC DNA]</scope>
    <source>
        <strain evidence="21">DSM 8271 / FlGlyR</strain>
    </source>
</reference>
<dbReference type="InterPro" id="IPR018982">
    <property type="entry name" value="RQC_domain"/>
</dbReference>
<dbReference type="PROSITE" id="PS50967">
    <property type="entry name" value="HRDC"/>
    <property type="match status" value="1"/>
</dbReference>
<dbReference type="PROSITE" id="PS51194">
    <property type="entry name" value="HELICASE_CTER"/>
    <property type="match status" value="1"/>
</dbReference>
<dbReference type="Pfam" id="PF00271">
    <property type="entry name" value="Helicase_C"/>
    <property type="match status" value="1"/>
</dbReference>
<evidence type="ECO:0000256" key="3">
    <source>
        <dbReference type="ARBA" id="ARBA00005446"/>
    </source>
</evidence>
<dbReference type="GO" id="GO:0043138">
    <property type="term" value="F:3'-5' DNA helicase activity"/>
    <property type="evidence" value="ECO:0007669"/>
    <property type="project" value="UniProtKB-EC"/>
</dbReference>
<dbReference type="FunFam" id="1.10.150.80:FF:000002">
    <property type="entry name" value="ATP-dependent DNA helicase RecQ"/>
    <property type="match status" value="1"/>
</dbReference>
<dbReference type="GO" id="GO:0046872">
    <property type="term" value="F:metal ion binding"/>
    <property type="evidence" value="ECO:0007669"/>
    <property type="project" value="UniProtKB-KW"/>
</dbReference>